<accession>A0ABY4TKA2</accession>
<reference evidence="1 2" key="1">
    <citation type="submission" date="2022-05" db="EMBL/GenBank/DDBJ databases">
        <title>Identification of Peptoniphilus vaginalis-like Bacteria, Peptoniphilus septimus sp. nov. from Blood Cultures in a Cervical Cancer Patient receiving Chemotherapy: Case and Implications.</title>
        <authorList>
            <person name="Zhan X.-Y."/>
        </authorList>
    </citation>
    <scope>NUCLEOTIDE SEQUENCE [LARGE SCALE GENOMIC DNA]</scope>
    <source>
        <strain evidence="1 2">SAHP1</strain>
    </source>
</reference>
<evidence type="ECO:0000313" key="2">
    <source>
        <dbReference type="Proteomes" id="UP001056218"/>
    </source>
</evidence>
<dbReference type="RefSeq" id="WP_250341734.1">
    <property type="nucleotide sequence ID" value="NZ_CP097885.1"/>
</dbReference>
<keyword evidence="2" id="KW-1185">Reference proteome</keyword>
<organism evidence="1 2">
    <name type="scientific">Peptoniphilus genitalis</name>
    <dbReference type="NCBI Taxonomy" id="3036303"/>
    <lineage>
        <taxon>Bacteria</taxon>
        <taxon>Bacillati</taxon>
        <taxon>Bacillota</taxon>
        <taxon>Tissierellia</taxon>
        <taxon>Tissierellales</taxon>
        <taxon>Peptoniphilaceae</taxon>
        <taxon>Peptoniphilus</taxon>
    </lineage>
</organism>
<evidence type="ECO:0000313" key="1">
    <source>
        <dbReference type="EMBL" id="URN40923.1"/>
    </source>
</evidence>
<dbReference type="EMBL" id="CP097885">
    <property type="protein sequence ID" value="URN40923.1"/>
    <property type="molecule type" value="Genomic_DNA"/>
</dbReference>
<protein>
    <submittedName>
        <fullName evidence="1">Uncharacterized protein</fullName>
    </submittedName>
</protein>
<gene>
    <name evidence="1" type="ORF">M9426_06610</name>
</gene>
<proteinExistence type="predicted"/>
<sequence length="155" mass="18485">MDTKNVKDIKIVGADTQRVMSNNEVWWKKENPWLPVKGPVFIDNWRLIYFQHQLNDYCPMKAVEFKIDKAGYLAEVGEYYSTGDISIEFFDFYNKKGSYVSSKSSYDKKTEIFCMVFDEPVYKFEELYLKNTDFPSKYKEDKIEKVLNLQFRVVK</sequence>
<dbReference type="Proteomes" id="UP001056218">
    <property type="component" value="Chromosome"/>
</dbReference>
<name>A0ABY4TKA2_9FIRM</name>